<gene>
    <name evidence="4" type="ORF">DET61_11094</name>
</gene>
<dbReference type="AlphaFoldDB" id="A0A368XH87"/>
<proteinExistence type="predicted"/>
<dbReference type="InterPro" id="IPR000917">
    <property type="entry name" value="Sulfatase_N"/>
</dbReference>
<evidence type="ECO:0000259" key="3">
    <source>
        <dbReference type="Pfam" id="PF11893"/>
    </source>
</evidence>
<dbReference type="CDD" id="cd16148">
    <property type="entry name" value="sulfatase_like"/>
    <property type="match status" value="1"/>
</dbReference>
<reference evidence="4 5" key="1">
    <citation type="submission" date="2018-07" db="EMBL/GenBank/DDBJ databases">
        <title>Freshwater and sediment microbial communities from various areas in North America, analyzing microbe dynamics in response to fracking.</title>
        <authorList>
            <person name="Lamendella R."/>
        </authorList>
    </citation>
    <scope>NUCLEOTIDE SEQUENCE [LARGE SCALE GENOMIC DNA]</scope>
    <source>
        <strain evidence="4 5">105B</strain>
    </source>
</reference>
<dbReference type="InterPro" id="IPR012159">
    <property type="entry name" value="YejM-like"/>
</dbReference>
<feature type="transmembrane region" description="Helical" evidence="1">
    <location>
        <begin position="79"/>
        <end position="97"/>
    </location>
</feature>
<feature type="transmembrane region" description="Helical" evidence="1">
    <location>
        <begin position="162"/>
        <end position="183"/>
    </location>
</feature>
<feature type="transmembrane region" description="Helical" evidence="1">
    <location>
        <begin position="46"/>
        <end position="73"/>
    </location>
</feature>
<evidence type="ECO:0000313" key="5">
    <source>
        <dbReference type="Proteomes" id="UP000253647"/>
    </source>
</evidence>
<dbReference type="InterPro" id="IPR052701">
    <property type="entry name" value="GAG_Ulvan_Degrading_Sulfatases"/>
</dbReference>
<feature type="domain" description="Inner membrane protein YejM N-terminal" evidence="3">
    <location>
        <begin position="8"/>
        <end position="249"/>
    </location>
</feature>
<evidence type="ECO:0000256" key="1">
    <source>
        <dbReference type="SAM" id="Phobius"/>
    </source>
</evidence>
<dbReference type="PIRSF" id="PIRSF004950">
    <property type="entry name" value="Mmb_sulf_HI0842"/>
    <property type="match status" value="1"/>
</dbReference>
<dbReference type="PANTHER" id="PTHR43751">
    <property type="entry name" value="SULFATASE"/>
    <property type="match status" value="1"/>
</dbReference>
<name>A0A368XH87_MARNT</name>
<sequence>MTRSNNTLGQRAAWASWFIFANGLLALLVGLRYLPWMNIPDTETGAYVATLLPGQFALLAWLAGLPLLLLALVLPARRLLSVIAVLFAAIGIAVLAIDTTTYALYRFHLSSFVLELALGGGAEIFAFSWQMWASAIGVFIGILVVESVVAALLWRKRPRARWLGLAFAGMFGLQLTAHGWHAWADANYDTRITGITRHVPLYYAATAKRFMKDQGLVDPQKVRDNQAAQSLAGANPGGELNYPTAPLQCSDPARKPNVLMIVIDGARWDMLDPRWMPNIHAFAENNIVFENHYSNGNATKPGIFTLFYSIPASYWDAFTAAKRPPVMITRMQALGYQTEVLGSATLVSPAFDQNVFASIQDLRLQTPGEQPWDRDVRITDDWLAFTENGRQSDTPFFGFLFYDTPHNHMVPDDYPVKFQPYWESVNKLELDADFNPELIKNNYKSTLHYVDNQIGRVLDDLKARGLLDETIVMITGDHGQEFNEHGMNYWGHGSNFGEYQLHVPMVVHWPGKLSQTVSYRTQHFDVAPTLMAQVLGCDNTPAETYATGNGLFRQRENPWSIAHSYMDYALMTDILQVVTHASGNVDVVSPKQTQVDQYQLKPSTTREVLKELSRFYK</sequence>
<protein>
    <recommendedName>
        <fullName evidence="6">DUF3413 domain-containing protein</fullName>
    </recommendedName>
</protein>
<dbReference type="RefSeq" id="WP_114434807.1">
    <property type="nucleotide sequence ID" value="NZ_QPJI01000010.1"/>
</dbReference>
<evidence type="ECO:0000313" key="4">
    <source>
        <dbReference type="EMBL" id="RCW66546.1"/>
    </source>
</evidence>
<dbReference type="Proteomes" id="UP000253647">
    <property type="component" value="Unassembled WGS sequence"/>
</dbReference>
<dbReference type="InterPro" id="IPR024588">
    <property type="entry name" value="YejM_N"/>
</dbReference>
<dbReference type="Pfam" id="PF00884">
    <property type="entry name" value="Sulfatase"/>
    <property type="match status" value="1"/>
</dbReference>
<accession>A0A368XH87</accession>
<keyword evidence="1" id="KW-0472">Membrane</keyword>
<feature type="transmembrane region" description="Helical" evidence="1">
    <location>
        <begin position="135"/>
        <end position="155"/>
    </location>
</feature>
<feature type="transmembrane region" description="Helical" evidence="1">
    <location>
        <begin position="12"/>
        <end position="34"/>
    </location>
</feature>
<dbReference type="EMBL" id="QPJI01000010">
    <property type="protein sequence ID" value="RCW66546.1"/>
    <property type="molecule type" value="Genomic_DNA"/>
</dbReference>
<keyword evidence="1" id="KW-0812">Transmembrane</keyword>
<organism evidence="4 5">
    <name type="scientific">Marinobacter nauticus</name>
    <name type="common">Marinobacter hydrocarbonoclasticus</name>
    <name type="synonym">Marinobacter aquaeolei</name>
    <dbReference type="NCBI Taxonomy" id="2743"/>
    <lineage>
        <taxon>Bacteria</taxon>
        <taxon>Pseudomonadati</taxon>
        <taxon>Pseudomonadota</taxon>
        <taxon>Gammaproteobacteria</taxon>
        <taxon>Pseudomonadales</taxon>
        <taxon>Marinobacteraceae</taxon>
        <taxon>Marinobacter</taxon>
    </lineage>
</organism>
<feature type="domain" description="Sulfatase N-terminal" evidence="2">
    <location>
        <begin position="256"/>
        <end position="533"/>
    </location>
</feature>
<dbReference type="PANTHER" id="PTHR43751:SF3">
    <property type="entry name" value="SULFATASE N-TERMINAL DOMAIN-CONTAINING PROTEIN"/>
    <property type="match status" value="1"/>
</dbReference>
<dbReference type="Pfam" id="PF11893">
    <property type="entry name" value="DUF3413"/>
    <property type="match status" value="1"/>
</dbReference>
<dbReference type="SUPFAM" id="SSF53649">
    <property type="entry name" value="Alkaline phosphatase-like"/>
    <property type="match status" value="1"/>
</dbReference>
<evidence type="ECO:0008006" key="6">
    <source>
        <dbReference type="Google" id="ProtNLM"/>
    </source>
</evidence>
<evidence type="ECO:0000259" key="2">
    <source>
        <dbReference type="Pfam" id="PF00884"/>
    </source>
</evidence>
<dbReference type="Gene3D" id="3.40.720.10">
    <property type="entry name" value="Alkaline Phosphatase, subunit A"/>
    <property type="match status" value="1"/>
</dbReference>
<dbReference type="InterPro" id="IPR017850">
    <property type="entry name" value="Alkaline_phosphatase_core_sf"/>
</dbReference>
<keyword evidence="1" id="KW-1133">Transmembrane helix</keyword>
<comment type="caution">
    <text evidence="4">The sequence shown here is derived from an EMBL/GenBank/DDBJ whole genome shotgun (WGS) entry which is preliminary data.</text>
</comment>